<feature type="chain" id="PRO_5013021228" evidence="1">
    <location>
        <begin position="19"/>
        <end position="240"/>
    </location>
</feature>
<dbReference type="RefSeq" id="WP_077535834.1">
    <property type="nucleotide sequence ID" value="NZ_CP019628.1"/>
</dbReference>
<dbReference type="KEGG" id="paln:B0W48_04520"/>
<dbReference type="AlphaFoldDB" id="A0A1Q2GVN2"/>
<dbReference type="Gene3D" id="3.30.70.2970">
    <property type="entry name" value="Protein of unknown function (DUF541), domain 2"/>
    <property type="match status" value="1"/>
</dbReference>
<dbReference type="InterPro" id="IPR007497">
    <property type="entry name" value="SIMPL/DUF541"/>
</dbReference>
<organism evidence="2 3">
    <name type="scientific">Pseudoalteromonas aliena</name>
    <dbReference type="NCBI Taxonomy" id="247523"/>
    <lineage>
        <taxon>Bacteria</taxon>
        <taxon>Pseudomonadati</taxon>
        <taxon>Pseudomonadota</taxon>
        <taxon>Gammaproteobacteria</taxon>
        <taxon>Alteromonadales</taxon>
        <taxon>Pseudoalteromonadaceae</taxon>
        <taxon>Pseudoalteromonas</taxon>
    </lineage>
</organism>
<gene>
    <name evidence="2" type="ORF">B0W48_04520</name>
</gene>
<reference evidence="2 3" key="1">
    <citation type="submission" date="2017-02" db="EMBL/GenBank/DDBJ databases">
        <title>Complete genome sequence of the cold-active Pseudoalteromonas aliena strain EH1 isolated from Arctic seawater.</title>
        <authorList>
            <person name="Kim E."/>
            <person name="Heo E."/>
            <person name="Kim H."/>
            <person name="Kim D."/>
        </authorList>
    </citation>
    <scope>NUCLEOTIDE SEQUENCE [LARGE SCALE GENOMIC DNA]</scope>
    <source>
        <strain evidence="2 3">EH1</strain>
    </source>
</reference>
<evidence type="ECO:0000313" key="2">
    <source>
        <dbReference type="EMBL" id="AQP99137.1"/>
    </source>
</evidence>
<dbReference type="EMBL" id="CP019628">
    <property type="protein sequence ID" value="AQP99137.1"/>
    <property type="molecule type" value="Genomic_DNA"/>
</dbReference>
<sequence length="240" mass="26109">MKLITAIFLTLFPLITFGNSSLPANRHIAVQGTAEILAVPDIAKISFEVISTKDTLLEAKRDVDKRVNLLTKGADRYGIAQGDIFISGLTSHVNNMIGIETGTVSGDKYLARKRIKVTLKDIERTDDFIEFAQSVKINNVMEIESLSSKGSKLEAKATQAAIDNAKAKGSMLAKAFGAELGKVYSINSTANHQRSPTNNVKSFIFSGSGANSNPFEQVRYVDETIIFTSSISVVFDLEIK</sequence>
<accession>A0A1Q2GVN2</accession>
<dbReference type="PANTHER" id="PTHR34387">
    <property type="entry name" value="SLR1258 PROTEIN"/>
    <property type="match status" value="1"/>
</dbReference>
<dbReference type="Proteomes" id="UP000188243">
    <property type="component" value="Chromosome"/>
</dbReference>
<feature type="signal peptide" evidence="1">
    <location>
        <begin position="1"/>
        <end position="18"/>
    </location>
</feature>
<dbReference type="PANTHER" id="PTHR34387:SF1">
    <property type="entry name" value="PERIPLASMIC IMMUNOGENIC PROTEIN"/>
    <property type="match status" value="1"/>
</dbReference>
<dbReference type="InterPro" id="IPR052022">
    <property type="entry name" value="26kDa_periplasmic_antigen"/>
</dbReference>
<dbReference type="STRING" id="247523.B0W48_04520"/>
<keyword evidence="1" id="KW-0732">Signal</keyword>
<name>A0A1Q2GVN2_9GAMM</name>
<protein>
    <submittedName>
        <fullName evidence="2">SIMPL domain-containing protein</fullName>
    </submittedName>
</protein>
<proteinExistence type="predicted"/>
<dbReference type="Gene3D" id="3.30.110.170">
    <property type="entry name" value="Protein of unknown function (DUF541), domain 1"/>
    <property type="match status" value="1"/>
</dbReference>
<evidence type="ECO:0000256" key="1">
    <source>
        <dbReference type="SAM" id="SignalP"/>
    </source>
</evidence>
<dbReference type="GO" id="GO:0006974">
    <property type="term" value="P:DNA damage response"/>
    <property type="evidence" value="ECO:0007669"/>
    <property type="project" value="TreeGrafter"/>
</dbReference>
<evidence type="ECO:0000313" key="3">
    <source>
        <dbReference type="Proteomes" id="UP000188243"/>
    </source>
</evidence>
<dbReference type="Pfam" id="PF04402">
    <property type="entry name" value="SIMPL"/>
    <property type="match status" value="1"/>
</dbReference>